<dbReference type="AlphaFoldDB" id="A0A0H3IDF7"/>
<organism evidence="1 2">
    <name type="scientific">Pectobacterium parmentieri</name>
    <dbReference type="NCBI Taxonomy" id="1905730"/>
    <lineage>
        <taxon>Bacteria</taxon>
        <taxon>Pseudomonadati</taxon>
        <taxon>Pseudomonadota</taxon>
        <taxon>Gammaproteobacteria</taxon>
        <taxon>Enterobacterales</taxon>
        <taxon>Pectobacteriaceae</taxon>
        <taxon>Pectobacterium</taxon>
    </lineage>
</organism>
<evidence type="ECO:0000313" key="2">
    <source>
        <dbReference type="Proteomes" id="UP000008044"/>
    </source>
</evidence>
<dbReference type="eggNOG" id="ENOG5031HY0">
    <property type="taxonomic scope" value="Bacteria"/>
</dbReference>
<protein>
    <submittedName>
        <fullName evidence="1">Uncharacterized protein</fullName>
    </submittedName>
</protein>
<dbReference type="KEGG" id="pec:W5S_4026"/>
<gene>
    <name evidence="1" type="ordered locus">W5S_4026</name>
</gene>
<dbReference type="Proteomes" id="UP000008044">
    <property type="component" value="Chromosome"/>
</dbReference>
<accession>A0A0H3IDF7</accession>
<reference evidence="1 2" key="1">
    <citation type="journal article" date="2012" name="J. Bacteriol.">
        <title>Genome sequence of Pectobacterium sp. strain SCC3193.</title>
        <authorList>
            <person name="Koskinen J.P."/>
            <person name="Laine P."/>
            <person name="Niemi O."/>
            <person name="Nykyri J."/>
            <person name="Harjunpaa H."/>
            <person name="Auvinen P."/>
            <person name="Paulin L."/>
            <person name="Pirhonen M."/>
            <person name="Palva T."/>
            <person name="Holm L."/>
        </authorList>
    </citation>
    <scope>NUCLEOTIDE SEQUENCE [LARGE SCALE GENOMIC DNA]</scope>
    <source>
        <strain evidence="1 2">SCC3193</strain>
    </source>
</reference>
<name>A0A0H3IDF7_PECPM</name>
<sequence length="99" mass="11103">MFLSPSNFTPCKYLLPNRMNSGTYHSTGSSILHAHLAPMLSQAINIFLPRKFLRVGIFPSLVIQHYGGLIVESVQPFSICRPPGLELPLAQVRYPQSHR</sequence>
<evidence type="ECO:0000313" key="1">
    <source>
        <dbReference type="EMBL" id="AFI92089.1"/>
    </source>
</evidence>
<dbReference type="HOGENOM" id="CLU_2317694_0_0_6"/>
<dbReference type="EMBL" id="CP003415">
    <property type="protein sequence ID" value="AFI92089.1"/>
    <property type="molecule type" value="Genomic_DNA"/>
</dbReference>
<proteinExistence type="predicted"/>